<dbReference type="GO" id="GO:0003723">
    <property type="term" value="F:RNA binding"/>
    <property type="evidence" value="ECO:0007669"/>
    <property type="project" value="InterPro"/>
</dbReference>
<dbReference type="EMBL" id="LNNH01000057">
    <property type="protein sequence ID" value="KWW11122.1"/>
    <property type="molecule type" value="Genomic_DNA"/>
</dbReference>
<evidence type="ECO:0000256" key="1">
    <source>
        <dbReference type="ARBA" id="ARBA00022737"/>
    </source>
</evidence>
<name>A0A109MS48_9BACI</name>
<dbReference type="InterPro" id="IPR050661">
    <property type="entry name" value="BglG_antiterminators"/>
</dbReference>
<dbReference type="SMART" id="SM01061">
    <property type="entry name" value="CAT_RBD"/>
    <property type="match status" value="1"/>
</dbReference>
<evidence type="ECO:0000259" key="2">
    <source>
        <dbReference type="PROSITE" id="PS51372"/>
    </source>
</evidence>
<dbReference type="InterPro" id="IPR036650">
    <property type="entry name" value="CAT_RNA-bd_dom_sf"/>
</dbReference>
<dbReference type="AlphaFoldDB" id="A0A109MS48"/>
<organism evidence="3 4">
    <name type="scientific">Peribacillus simplex</name>
    <dbReference type="NCBI Taxonomy" id="1478"/>
    <lineage>
        <taxon>Bacteria</taxon>
        <taxon>Bacillati</taxon>
        <taxon>Bacillota</taxon>
        <taxon>Bacilli</taxon>
        <taxon>Bacillales</taxon>
        <taxon>Bacillaceae</taxon>
        <taxon>Peribacillus</taxon>
    </lineage>
</organism>
<dbReference type="RefSeq" id="WP_061144521.1">
    <property type="nucleotide sequence ID" value="NZ_LNNH01000057.1"/>
</dbReference>
<dbReference type="PANTHER" id="PTHR30185">
    <property type="entry name" value="CRYPTIC BETA-GLUCOSIDE BGL OPERON ANTITERMINATOR"/>
    <property type="match status" value="1"/>
</dbReference>
<dbReference type="Gene3D" id="2.30.24.10">
    <property type="entry name" value="CAT RNA-binding domain"/>
    <property type="match status" value="1"/>
</dbReference>
<keyword evidence="1" id="KW-0677">Repeat</keyword>
<protein>
    <submittedName>
        <fullName evidence="3">Transcription antiterminator BglG</fullName>
    </submittedName>
</protein>
<dbReference type="Gene3D" id="1.10.1790.10">
    <property type="entry name" value="PRD domain"/>
    <property type="match status" value="2"/>
</dbReference>
<keyword evidence="4" id="KW-1185">Reference proteome</keyword>
<dbReference type="SUPFAM" id="SSF50151">
    <property type="entry name" value="SacY-like RNA-binding domain"/>
    <property type="match status" value="1"/>
</dbReference>
<dbReference type="PROSITE" id="PS51372">
    <property type="entry name" value="PRD_2"/>
    <property type="match status" value="2"/>
</dbReference>
<comment type="caution">
    <text evidence="3">The sequence shown here is derived from an EMBL/GenBank/DDBJ whole genome shotgun (WGS) entry which is preliminary data.</text>
</comment>
<reference evidence="3 4" key="1">
    <citation type="submission" date="2015-11" db="EMBL/GenBank/DDBJ databases">
        <title>Genome Sequence of Bacillus simplex strain VanAntwerpen2.</title>
        <authorList>
            <person name="Couger M.B."/>
        </authorList>
    </citation>
    <scope>NUCLEOTIDE SEQUENCE [LARGE SCALE GENOMIC DNA]</scope>
    <source>
        <strain evidence="3 4">VanAntwerpen02</strain>
    </source>
</reference>
<dbReference type="Pfam" id="PF00874">
    <property type="entry name" value="PRD"/>
    <property type="match status" value="2"/>
</dbReference>
<accession>A0A109MS48</accession>
<dbReference type="InterPro" id="IPR011608">
    <property type="entry name" value="PRD"/>
</dbReference>
<dbReference type="GO" id="GO:0006355">
    <property type="term" value="P:regulation of DNA-templated transcription"/>
    <property type="evidence" value="ECO:0007669"/>
    <property type="project" value="InterPro"/>
</dbReference>
<dbReference type="Proteomes" id="UP000064189">
    <property type="component" value="Unassembled WGS sequence"/>
</dbReference>
<gene>
    <name evidence="3" type="ORF">AS888_03255</name>
</gene>
<dbReference type="InterPro" id="IPR036634">
    <property type="entry name" value="PRD_sf"/>
</dbReference>
<dbReference type="Pfam" id="PF03123">
    <property type="entry name" value="CAT_RBD"/>
    <property type="match status" value="1"/>
</dbReference>
<dbReference type="InterPro" id="IPR004341">
    <property type="entry name" value="CAT_RNA-bd_dom"/>
</dbReference>
<proteinExistence type="predicted"/>
<dbReference type="SUPFAM" id="SSF63520">
    <property type="entry name" value="PTS-regulatory domain, PRD"/>
    <property type="match status" value="2"/>
</dbReference>
<evidence type="ECO:0000313" key="3">
    <source>
        <dbReference type="EMBL" id="KWW11122.1"/>
    </source>
</evidence>
<sequence>MKIKKIFNNNVALTEDSNQTEMVVMGRGLAFQKKNGDEIDPVNIEKTFITPSKAFADKLSDLLDEIPYEMMELSKDIIEMANGDLQTELNDSLYLTLSDHIHFAVTRTKNGVPIKNALMWEVQKFYKAEYRAAFKALNMIKAETGVSMPEDEAASIALHLFNARQDGSGMEETMAMTNIVNDVTNIVKYHYGFDFNEESMNYSRFITHLRYFAYRILRGELNDDNNDGLYQQVKLQYPQADQCTKKVQAYLKKQYEMEMTTDELAYFIIHIQRVSNREKKKAFL</sequence>
<evidence type="ECO:0000313" key="4">
    <source>
        <dbReference type="Proteomes" id="UP000064189"/>
    </source>
</evidence>
<dbReference type="PANTHER" id="PTHR30185:SF15">
    <property type="entry name" value="CRYPTIC BETA-GLUCOSIDE BGL OPERON ANTITERMINATOR"/>
    <property type="match status" value="1"/>
</dbReference>
<dbReference type="NCBIfam" id="NF046042">
    <property type="entry name" value="LicT"/>
    <property type="match status" value="1"/>
</dbReference>
<feature type="domain" description="PRD" evidence="2">
    <location>
        <begin position="65"/>
        <end position="170"/>
    </location>
</feature>
<feature type="domain" description="PRD" evidence="2">
    <location>
        <begin position="171"/>
        <end position="281"/>
    </location>
</feature>